<dbReference type="GO" id="GO:0004497">
    <property type="term" value="F:monooxygenase activity"/>
    <property type="evidence" value="ECO:0007669"/>
    <property type="project" value="UniProtKB-KW"/>
</dbReference>
<evidence type="ECO:0000256" key="14">
    <source>
        <dbReference type="SAM" id="Phobius"/>
    </source>
</evidence>
<evidence type="ECO:0000256" key="13">
    <source>
        <dbReference type="RuleBase" id="RU000461"/>
    </source>
</evidence>
<feature type="transmembrane region" description="Helical" evidence="14">
    <location>
        <begin position="5"/>
        <end position="24"/>
    </location>
</feature>
<organism evidence="15 16">
    <name type="scientific">Zophobas morio</name>
    <dbReference type="NCBI Taxonomy" id="2755281"/>
    <lineage>
        <taxon>Eukaryota</taxon>
        <taxon>Metazoa</taxon>
        <taxon>Ecdysozoa</taxon>
        <taxon>Arthropoda</taxon>
        <taxon>Hexapoda</taxon>
        <taxon>Insecta</taxon>
        <taxon>Pterygota</taxon>
        <taxon>Neoptera</taxon>
        <taxon>Endopterygota</taxon>
        <taxon>Coleoptera</taxon>
        <taxon>Polyphaga</taxon>
        <taxon>Cucujiformia</taxon>
        <taxon>Tenebrionidae</taxon>
        <taxon>Zophobas</taxon>
    </lineage>
</organism>
<evidence type="ECO:0000256" key="1">
    <source>
        <dbReference type="ARBA" id="ARBA00001971"/>
    </source>
</evidence>
<keyword evidence="10 12" id="KW-0408">Iron</keyword>
<dbReference type="PANTHER" id="PTHR24291:SF187">
    <property type="entry name" value="CYTOCHROME P450 4AE1-RELATED"/>
    <property type="match status" value="1"/>
</dbReference>
<dbReference type="InterPro" id="IPR036396">
    <property type="entry name" value="Cyt_P450_sf"/>
</dbReference>
<dbReference type="GO" id="GO:0005789">
    <property type="term" value="C:endoplasmic reticulum membrane"/>
    <property type="evidence" value="ECO:0007669"/>
    <property type="project" value="UniProtKB-SubCell"/>
</dbReference>
<dbReference type="EMBL" id="JALNTZ010000004">
    <property type="protein sequence ID" value="KAJ3655748.1"/>
    <property type="molecule type" value="Genomic_DNA"/>
</dbReference>
<feature type="binding site" description="axial binding residue" evidence="12">
    <location>
        <position position="442"/>
    </location>
    <ligand>
        <name>heme</name>
        <dbReference type="ChEBI" id="CHEBI:30413"/>
    </ligand>
    <ligandPart>
        <name>Fe</name>
        <dbReference type="ChEBI" id="CHEBI:18248"/>
    </ligandPart>
</feature>
<proteinExistence type="inferred from homology"/>
<dbReference type="PRINTS" id="PR00385">
    <property type="entry name" value="P450"/>
</dbReference>
<dbReference type="InterPro" id="IPR017972">
    <property type="entry name" value="Cyt_P450_CS"/>
</dbReference>
<evidence type="ECO:0000313" key="15">
    <source>
        <dbReference type="EMBL" id="KAJ3655748.1"/>
    </source>
</evidence>
<name>A0AA38MGZ1_9CUCU</name>
<dbReference type="FunFam" id="1.10.630.10:FF:000182">
    <property type="entry name" value="Cytochrome P450 3A4"/>
    <property type="match status" value="1"/>
</dbReference>
<keyword evidence="5 12" id="KW-0349">Heme</keyword>
<evidence type="ECO:0000313" key="16">
    <source>
        <dbReference type="Proteomes" id="UP001168821"/>
    </source>
</evidence>
<dbReference type="GO" id="GO:0016705">
    <property type="term" value="F:oxidoreductase activity, acting on paired donors, with incorporation or reduction of molecular oxygen"/>
    <property type="evidence" value="ECO:0007669"/>
    <property type="project" value="InterPro"/>
</dbReference>
<evidence type="ECO:0000256" key="2">
    <source>
        <dbReference type="ARBA" id="ARBA00004174"/>
    </source>
</evidence>
<dbReference type="InterPro" id="IPR002401">
    <property type="entry name" value="Cyt_P450_E_grp-I"/>
</dbReference>
<evidence type="ECO:0000256" key="10">
    <source>
        <dbReference type="ARBA" id="ARBA00023004"/>
    </source>
</evidence>
<evidence type="ECO:0000256" key="4">
    <source>
        <dbReference type="ARBA" id="ARBA00010617"/>
    </source>
</evidence>
<dbReference type="SUPFAM" id="SSF48264">
    <property type="entry name" value="Cytochrome P450"/>
    <property type="match status" value="1"/>
</dbReference>
<keyword evidence="6 12" id="KW-0479">Metal-binding</keyword>
<dbReference type="PRINTS" id="PR00463">
    <property type="entry name" value="EP450I"/>
</dbReference>
<dbReference type="PANTHER" id="PTHR24291">
    <property type="entry name" value="CYTOCHROME P450 FAMILY 4"/>
    <property type="match status" value="1"/>
</dbReference>
<evidence type="ECO:0000256" key="3">
    <source>
        <dbReference type="ARBA" id="ARBA00004406"/>
    </source>
</evidence>
<keyword evidence="14" id="KW-0812">Transmembrane</keyword>
<keyword evidence="16" id="KW-1185">Reference proteome</keyword>
<reference evidence="15" key="1">
    <citation type="journal article" date="2023" name="G3 (Bethesda)">
        <title>Whole genome assemblies of Zophobas morio and Tenebrio molitor.</title>
        <authorList>
            <person name="Kaur S."/>
            <person name="Stinson S.A."/>
            <person name="diCenzo G.C."/>
        </authorList>
    </citation>
    <scope>NUCLEOTIDE SEQUENCE</scope>
    <source>
        <strain evidence="15">QUZm001</strain>
    </source>
</reference>
<dbReference type="GO" id="GO:0005506">
    <property type="term" value="F:iron ion binding"/>
    <property type="evidence" value="ECO:0007669"/>
    <property type="project" value="InterPro"/>
</dbReference>
<evidence type="ECO:0000256" key="9">
    <source>
        <dbReference type="ARBA" id="ARBA00023002"/>
    </source>
</evidence>
<gene>
    <name evidence="15" type="ORF">Zmor_014863</name>
</gene>
<comment type="similarity">
    <text evidence="4 13">Belongs to the cytochrome P450 family.</text>
</comment>
<keyword evidence="11 13" id="KW-0503">Monooxygenase</keyword>
<sequence>METSFLANVVLPLGMIILVFWWWFHLCHTKKYYKNLPGPPTVPFFGNALDFTSSAVILNTMLKYVKNHGGLVKMQMGPIKRVLLVADYKMLEFILSSTKLLTKSSDYQYLYSWLGSGLLIGSGPKWKKHRKLLTPAFHFQVLENFIETFETCGDKFVQKLLEEVGKTSTDIYPFVTLCSLDIICETTMGISINAQDDIGSEYVKSVKEMCRIIIERAVQPLQMLDLTYMLTRNYHIEKRAIRILHEQANSVINKRYQELQGHTKDDNSETKKKKAFLDLLLEATVDGQPLSKVDIREEVDTFMFAGHDTTASAISFTLFCLANYPDVQQSVFEEQELIFEGDRKPNVKYAHLQSMKYLEQVIKETLRLYPSVPIIGRQPDVDLEYENTCIPKGSTILLFPFGIHRNPDYFKDPLTFDPSRFLNVDGKFPYAYIPFSAGPRNCIGQKFAMLEMKSVISKIIREFKLQPAVPHHDLQLVAETVLKSANGISICLRKREKF</sequence>
<dbReference type="CDD" id="cd20628">
    <property type="entry name" value="CYP4"/>
    <property type="match status" value="1"/>
</dbReference>
<keyword evidence="14" id="KW-1133">Transmembrane helix</keyword>
<dbReference type="Gene3D" id="1.10.630.10">
    <property type="entry name" value="Cytochrome P450"/>
    <property type="match status" value="1"/>
</dbReference>
<evidence type="ECO:0008006" key="17">
    <source>
        <dbReference type="Google" id="ProtNLM"/>
    </source>
</evidence>
<dbReference type="InterPro" id="IPR001128">
    <property type="entry name" value="Cyt_P450"/>
</dbReference>
<protein>
    <recommendedName>
        <fullName evidence="17">Cytochrome P450</fullName>
    </recommendedName>
</protein>
<comment type="subcellular location">
    <subcellularLocation>
        <location evidence="3">Endoplasmic reticulum membrane</location>
        <topology evidence="3">Peripheral membrane protein</topology>
    </subcellularLocation>
    <subcellularLocation>
        <location evidence="2">Microsome membrane</location>
        <topology evidence="2">Peripheral membrane protein</topology>
    </subcellularLocation>
</comment>
<dbReference type="Proteomes" id="UP001168821">
    <property type="component" value="Unassembled WGS sequence"/>
</dbReference>
<dbReference type="InterPro" id="IPR050196">
    <property type="entry name" value="Cytochrome_P450_Monoox"/>
</dbReference>
<keyword evidence="7" id="KW-0256">Endoplasmic reticulum</keyword>
<keyword evidence="8" id="KW-0492">Microsome</keyword>
<keyword evidence="9 13" id="KW-0560">Oxidoreductase</keyword>
<evidence type="ECO:0000256" key="11">
    <source>
        <dbReference type="ARBA" id="ARBA00023033"/>
    </source>
</evidence>
<dbReference type="PROSITE" id="PS00086">
    <property type="entry name" value="CYTOCHROME_P450"/>
    <property type="match status" value="1"/>
</dbReference>
<dbReference type="AlphaFoldDB" id="A0AA38MGZ1"/>
<dbReference type="GO" id="GO:0020037">
    <property type="term" value="F:heme binding"/>
    <property type="evidence" value="ECO:0007669"/>
    <property type="project" value="InterPro"/>
</dbReference>
<keyword evidence="14" id="KW-0472">Membrane</keyword>
<accession>A0AA38MGZ1</accession>
<evidence type="ECO:0000256" key="12">
    <source>
        <dbReference type="PIRSR" id="PIRSR602401-1"/>
    </source>
</evidence>
<comment type="caution">
    <text evidence="15">The sequence shown here is derived from an EMBL/GenBank/DDBJ whole genome shotgun (WGS) entry which is preliminary data.</text>
</comment>
<evidence type="ECO:0000256" key="7">
    <source>
        <dbReference type="ARBA" id="ARBA00022824"/>
    </source>
</evidence>
<evidence type="ECO:0000256" key="8">
    <source>
        <dbReference type="ARBA" id="ARBA00022848"/>
    </source>
</evidence>
<evidence type="ECO:0000256" key="6">
    <source>
        <dbReference type="ARBA" id="ARBA00022723"/>
    </source>
</evidence>
<dbReference type="Pfam" id="PF00067">
    <property type="entry name" value="p450"/>
    <property type="match status" value="1"/>
</dbReference>
<comment type="cofactor">
    <cofactor evidence="1 12">
        <name>heme</name>
        <dbReference type="ChEBI" id="CHEBI:30413"/>
    </cofactor>
</comment>
<evidence type="ECO:0000256" key="5">
    <source>
        <dbReference type="ARBA" id="ARBA00022617"/>
    </source>
</evidence>